<protein>
    <submittedName>
        <fullName evidence="2">Uncharacterized protein</fullName>
    </submittedName>
</protein>
<evidence type="ECO:0000313" key="3">
    <source>
        <dbReference type="Proteomes" id="UP001066276"/>
    </source>
</evidence>
<dbReference type="Proteomes" id="UP001066276">
    <property type="component" value="Chromosome 6"/>
</dbReference>
<proteinExistence type="predicted"/>
<feature type="compositionally biased region" description="Basic and acidic residues" evidence="1">
    <location>
        <begin position="77"/>
        <end position="101"/>
    </location>
</feature>
<dbReference type="AlphaFoldDB" id="A0AAV7QUP6"/>
<comment type="caution">
    <text evidence="2">The sequence shown here is derived from an EMBL/GenBank/DDBJ whole genome shotgun (WGS) entry which is preliminary data.</text>
</comment>
<keyword evidence="3" id="KW-1185">Reference proteome</keyword>
<gene>
    <name evidence="2" type="ORF">NDU88_009473</name>
</gene>
<feature type="region of interest" description="Disordered" evidence="1">
    <location>
        <begin position="32"/>
        <end position="124"/>
    </location>
</feature>
<name>A0AAV7QUP6_PLEWA</name>
<sequence length="158" mass="17416">MERATARAAQLANNELGLVTGRPGPARTVLACADSAPADPDPSPDGRAVRRHSWRGMGLLKPRVAGLEGMEDDEEERSERRTTSERARKKIDENASEEATKDSYCCTEQTAPSEDGRRETPGILAVSTRDEVCRLREVERDLPPLQEERGNGRCVENT</sequence>
<accession>A0AAV7QUP6</accession>
<reference evidence="2" key="1">
    <citation type="journal article" date="2022" name="bioRxiv">
        <title>Sequencing and chromosome-scale assembly of the giantPleurodeles waltlgenome.</title>
        <authorList>
            <person name="Brown T."/>
            <person name="Elewa A."/>
            <person name="Iarovenko S."/>
            <person name="Subramanian E."/>
            <person name="Araus A.J."/>
            <person name="Petzold A."/>
            <person name="Susuki M."/>
            <person name="Suzuki K.-i.T."/>
            <person name="Hayashi T."/>
            <person name="Toyoda A."/>
            <person name="Oliveira C."/>
            <person name="Osipova E."/>
            <person name="Leigh N.D."/>
            <person name="Simon A."/>
            <person name="Yun M.H."/>
        </authorList>
    </citation>
    <scope>NUCLEOTIDE SEQUENCE</scope>
    <source>
        <strain evidence="2">20211129_DDA</strain>
        <tissue evidence="2">Liver</tissue>
    </source>
</reference>
<evidence type="ECO:0000313" key="2">
    <source>
        <dbReference type="EMBL" id="KAJ1143162.1"/>
    </source>
</evidence>
<organism evidence="2 3">
    <name type="scientific">Pleurodeles waltl</name>
    <name type="common">Iberian ribbed newt</name>
    <dbReference type="NCBI Taxonomy" id="8319"/>
    <lineage>
        <taxon>Eukaryota</taxon>
        <taxon>Metazoa</taxon>
        <taxon>Chordata</taxon>
        <taxon>Craniata</taxon>
        <taxon>Vertebrata</taxon>
        <taxon>Euteleostomi</taxon>
        <taxon>Amphibia</taxon>
        <taxon>Batrachia</taxon>
        <taxon>Caudata</taxon>
        <taxon>Salamandroidea</taxon>
        <taxon>Salamandridae</taxon>
        <taxon>Pleurodelinae</taxon>
        <taxon>Pleurodeles</taxon>
    </lineage>
</organism>
<evidence type="ECO:0000256" key="1">
    <source>
        <dbReference type="SAM" id="MobiDB-lite"/>
    </source>
</evidence>
<dbReference type="EMBL" id="JANPWB010000010">
    <property type="protein sequence ID" value="KAJ1143162.1"/>
    <property type="molecule type" value="Genomic_DNA"/>
</dbReference>